<organism evidence="2 3">
    <name type="scientific">Aspergillus versicolor CBS 583.65</name>
    <dbReference type="NCBI Taxonomy" id="1036611"/>
    <lineage>
        <taxon>Eukaryota</taxon>
        <taxon>Fungi</taxon>
        <taxon>Dikarya</taxon>
        <taxon>Ascomycota</taxon>
        <taxon>Pezizomycotina</taxon>
        <taxon>Eurotiomycetes</taxon>
        <taxon>Eurotiomycetidae</taxon>
        <taxon>Eurotiales</taxon>
        <taxon>Aspergillaceae</taxon>
        <taxon>Aspergillus</taxon>
        <taxon>Aspergillus subgen. Nidulantes</taxon>
    </lineage>
</organism>
<reference evidence="3" key="1">
    <citation type="journal article" date="2017" name="Genome Biol.">
        <title>Comparative genomics reveals high biological diversity and specific adaptations in the industrially and medically important fungal genus Aspergillus.</title>
        <authorList>
            <person name="de Vries R.P."/>
            <person name="Riley R."/>
            <person name="Wiebenga A."/>
            <person name="Aguilar-Osorio G."/>
            <person name="Amillis S."/>
            <person name="Uchima C.A."/>
            <person name="Anderluh G."/>
            <person name="Asadollahi M."/>
            <person name="Askin M."/>
            <person name="Barry K."/>
            <person name="Battaglia E."/>
            <person name="Bayram O."/>
            <person name="Benocci T."/>
            <person name="Braus-Stromeyer S.A."/>
            <person name="Caldana C."/>
            <person name="Canovas D."/>
            <person name="Cerqueira G.C."/>
            <person name="Chen F."/>
            <person name="Chen W."/>
            <person name="Choi C."/>
            <person name="Clum A."/>
            <person name="Dos Santos R.A."/>
            <person name="Damasio A.R."/>
            <person name="Diallinas G."/>
            <person name="Emri T."/>
            <person name="Fekete E."/>
            <person name="Flipphi M."/>
            <person name="Freyberg S."/>
            <person name="Gallo A."/>
            <person name="Gournas C."/>
            <person name="Habgood R."/>
            <person name="Hainaut M."/>
            <person name="Harispe M.L."/>
            <person name="Henrissat B."/>
            <person name="Hilden K.S."/>
            <person name="Hope R."/>
            <person name="Hossain A."/>
            <person name="Karabika E."/>
            <person name="Karaffa L."/>
            <person name="Karanyi Z."/>
            <person name="Krasevec N."/>
            <person name="Kuo A."/>
            <person name="Kusch H."/>
            <person name="LaButti K."/>
            <person name="Lagendijk E.L."/>
            <person name="Lapidus A."/>
            <person name="Levasseur A."/>
            <person name="Lindquist E."/>
            <person name="Lipzen A."/>
            <person name="Logrieco A.F."/>
            <person name="MacCabe A."/>
            <person name="Maekelae M.R."/>
            <person name="Malavazi I."/>
            <person name="Melin P."/>
            <person name="Meyer V."/>
            <person name="Mielnichuk N."/>
            <person name="Miskei M."/>
            <person name="Molnar A.P."/>
            <person name="Mule G."/>
            <person name="Ngan C.Y."/>
            <person name="Orejas M."/>
            <person name="Orosz E."/>
            <person name="Ouedraogo J.P."/>
            <person name="Overkamp K.M."/>
            <person name="Park H.-S."/>
            <person name="Perrone G."/>
            <person name="Piumi F."/>
            <person name="Punt P.J."/>
            <person name="Ram A.F."/>
            <person name="Ramon A."/>
            <person name="Rauscher S."/>
            <person name="Record E."/>
            <person name="Riano-Pachon D.M."/>
            <person name="Robert V."/>
            <person name="Roehrig J."/>
            <person name="Ruller R."/>
            <person name="Salamov A."/>
            <person name="Salih N.S."/>
            <person name="Samson R.A."/>
            <person name="Sandor E."/>
            <person name="Sanguinetti M."/>
            <person name="Schuetze T."/>
            <person name="Sepcic K."/>
            <person name="Shelest E."/>
            <person name="Sherlock G."/>
            <person name="Sophianopoulou V."/>
            <person name="Squina F.M."/>
            <person name="Sun H."/>
            <person name="Susca A."/>
            <person name="Todd R.B."/>
            <person name="Tsang A."/>
            <person name="Unkles S.E."/>
            <person name="van de Wiele N."/>
            <person name="van Rossen-Uffink D."/>
            <person name="Oliveira J.V."/>
            <person name="Vesth T.C."/>
            <person name="Visser J."/>
            <person name="Yu J.-H."/>
            <person name="Zhou M."/>
            <person name="Andersen M.R."/>
            <person name="Archer D.B."/>
            <person name="Baker S.E."/>
            <person name="Benoit I."/>
            <person name="Brakhage A.A."/>
            <person name="Braus G.H."/>
            <person name="Fischer R."/>
            <person name="Frisvad J.C."/>
            <person name="Goldman G.H."/>
            <person name="Houbraken J."/>
            <person name="Oakley B."/>
            <person name="Pocsi I."/>
            <person name="Scazzocchio C."/>
            <person name="Seiboth B."/>
            <person name="vanKuyk P.A."/>
            <person name="Wortman J."/>
            <person name="Dyer P.S."/>
            <person name="Grigoriev I.V."/>
        </authorList>
    </citation>
    <scope>NUCLEOTIDE SEQUENCE [LARGE SCALE GENOMIC DNA]</scope>
    <source>
        <strain evidence="3">CBS 583.65</strain>
    </source>
</reference>
<dbReference type="GeneID" id="63728456"/>
<dbReference type="VEuPathDB" id="FungiDB:ASPVEDRAFT_439524"/>
<evidence type="ECO:0000313" key="3">
    <source>
        <dbReference type="Proteomes" id="UP000184073"/>
    </source>
</evidence>
<proteinExistence type="predicted"/>
<dbReference type="AlphaFoldDB" id="A0A1L9P8V8"/>
<gene>
    <name evidence="2" type="ORF">ASPVEDRAFT_439524</name>
</gene>
<evidence type="ECO:0000256" key="1">
    <source>
        <dbReference type="SAM" id="MobiDB-lite"/>
    </source>
</evidence>
<feature type="region of interest" description="Disordered" evidence="1">
    <location>
        <begin position="1"/>
        <end position="21"/>
    </location>
</feature>
<dbReference type="Proteomes" id="UP000184073">
    <property type="component" value="Unassembled WGS sequence"/>
</dbReference>
<dbReference type="EMBL" id="KV878126">
    <property type="protein sequence ID" value="OJI97951.1"/>
    <property type="molecule type" value="Genomic_DNA"/>
</dbReference>
<evidence type="ECO:0000313" key="2">
    <source>
        <dbReference type="EMBL" id="OJI97951.1"/>
    </source>
</evidence>
<sequence length="144" mass="16239">MAMRIEERWGRSLTKKPSSRTGRSRRVSLLFLTTWRTASQRQNYVLHDSFRTSKACLSPRLPRISSHAIPAFAKLPSAVEEDSVLQMSARFPPVLMEINALSPSANNEAWDYWSRATSDPGRADSADCTRLSPVINGNHSIFVY</sequence>
<accession>A0A1L9P8V8</accession>
<feature type="compositionally biased region" description="Basic and acidic residues" evidence="1">
    <location>
        <begin position="1"/>
        <end position="10"/>
    </location>
</feature>
<name>A0A1L9P8V8_ASPVE</name>
<protein>
    <submittedName>
        <fullName evidence="2">Uncharacterized protein</fullName>
    </submittedName>
</protein>
<keyword evidence="3" id="KW-1185">Reference proteome</keyword>
<dbReference type="RefSeq" id="XP_040663714.1">
    <property type="nucleotide sequence ID" value="XM_040812945.1"/>
</dbReference>